<dbReference type="Proteomes" id="UP000199656">
    <property type="component" value="Unassembled WGS sequence"/>
</dbReference>
<evidence type="ECO:0000313" key="7">
    <source>
        <dbReference type="EMBL" id="SEA97900.1"/>
    </source>
</evidence>
<keyword evidence="4 5" id="KW-0472">Membrane</keyword>
<evidence type="ECO:0000256" key="1">
    <source>
        <dbReference type="ARBA" id="ARBA00004141"/>
    </source>
</evidence>
<dbReference type="RefSeq" id="WP_139170347.1">
    <property type="nucleotide sequence ID" value="NZ_BKAT01000007.1"/>
</dbReference>
<gene>
    <name evidence="7" type="ORF">SAMN05660909_04485</name>
</gene>
<organism evidence="7 8">
    <name type="scientific">Chitinophaga terrae</name>
    <name type="common">ex Kim and Jung 2007</name>
    <dbReference type="NCBI Taxonomy" id="408074"/>
    <lineage>
        <taxon>Bacteria</taxon>
        <taxon>Pseudomonadati</taxon>
        <taxon>Bacteroidota</taxon>
        <taxon>Chitinophagia</taxon>
        <taxon>Chitinophagales</taxon>
        <taxon>Chitinophagaceae</taxon>
        <taxon>Chitinophaga</taxon>
    </lineage>
</organism>
<dbReference type="OrthoDB" id="680026at2"/>
<evidence type="ECO:0000259" key="6">
    <source>
        <dbReference type="Pfam" id="PF07291"/>
    </source>
</evidence>
<dbReference type="STRING" id="408074.SAMN05660909_04485"/>
<evidence type="ECO:0000256" key="3">
    <source>
        <dbReference type="ARBA" id="ARBA00022989"/>
    </source>
</evidence>
<dbReference type="Pfam" id="PF07291">
    <property type="entry name" value="MauE"/>
    <property type="match status" value="1"/>
</dbReference>
<proteinExistence type="predicted"/>
<feature type="transmembrane region" description="Helical" evidence="5">
    <location>
        <begin position="76"/>
        <end position="97"/>
    </location>
</feature>
<evidence type="ECO:0000256" key="4">
    <source>
        <dbReference type="ARBA" id="ARBA00023136"/>
    </source>
</evidence>
<feature type="transmembrane region" description="Helical" evidence="5">
    <location>
        <begin position="117"/>
        <end position="137"/>
    </location>
</feature>
<sequence length="152" mass="17685">MRKKWVTTFVSLCIIALLISTGRDKLMNFPITRLQMSESPWSLVSNNAYFFAWAVPLTEMIICLMLLWLPIRKWGFITSFILFSAFTIYIGVLMVFVPHLPCSCGAIMAELSWWQHLGINIVFLILSFWGVSNEFYYSKREQISKDKFIAHS</sequence>
<dbReference type="GO" id="GO:0030416">
    <property type="term" value="P:methylamine metabolic process"/>
    <property type="evidence" value="ECO:0007669"/>
    <property type="project" value="InterPro"/>
</dbReference>
<keyword evidence="2 5" id="KW-0812">Transmembrane</keyword>
<feature type="domain" description="Methylamine utilisation protein MauE" evidence="6">
    <location>
        <begin position="4"/>
        <end position="131"/>
    </location>
</feature>
<reference evidence="8" key="1">
    <citation type="submission" date="2016-10" db="EMBL/GenBank/DDBJ databases">
        <authorList>
            <person name="Varghese N."/>
            <person name="Submissions S."/>
        </authorList>
    </citation>
    <scope>NUCLEOTIDE SEQUENCE [LARGE SCALE GENOMIC DNA]</scope>
    <source>
        <strain evidence="8">DSM 23920</strain>
    </source>
</reference>
<evidence type="ECO:0000256" key="5">
    <source>
        <dbReference type="SAM" id="Phobius"/>
    </source>
</evidence>
<name>A0A1H4FM47_9BACT</name>
<dbReference type="EMBL" id="FNRL01000026">
    <property type="protein sequence ID" value="SEA97900.1"/>
    <property type="molecule type" value="Genomic_DNA"/>
</dbReference>
<protein>
    <recommendedName>
        <fullName evidence="6">Methylamine utilisation protein MauE domain-containing protein</fullName>
    </recommendedName>
</protein>
<accession>A0A1H4FM47</accession>
<dbReference type="GO" id="GO:0016020">
    <property type="term" value="C:membrane"/>
    <property type="evidence" value="ECO:0007669"/>
    <property type="project" value="UniProtKB-SubCell"/>
</dbReference>
<evidence type="ECO:0000313" key="8">
    <source>
        <dbReference type="Proteomes" id="UP000199656"/>
    </source>
</evidence>
<comment type="subcellular location">
    <subcellularLocation>
        <location evidence="1">Membrane</location>
        <topology evidence="1">Multi-pass membrane protein</topology>
    </subcellularLocation>
</comment>
<dbReference type="InterPro" id="IPR009908">
    <property type="entry name" value="Methylamine_util_MauE"/>
</dbReference>
<feature type="transmembrane region" description="Helical" evidence="5">
    <location>
        <begin position="48"/>
        <end position="69"/>
    </location>
</feature>
<keyword evidence="8" id="KW-1185">Reference proteome</keyword>
<dbReference type="AlphaFoldDB" id="A0A1H4FM47"/>
<evidence type="ECO:0000256" key="2">
    <source>
        <dbReference type="ARBA" id="ARBA00022692"/>
    </source>
</evidence>
<keyword evidence="3 5" id="KW-1133">Transmembrane helix</keyword>